<evidence type="ECO:0000256" key="1">
    <source>
        <dbReference type="SAM" id="Phobius"/>
    </source>
</evidence>
<dbReference type="EMBL" id="ML179055">
    <property type="protein sequence ID" value="THV04502.1"/>
    <property type="molecule type" value="Genomic_DNA"/>
</dbReference>
<feature type="transmembrane region" description="Helical" evidence="1">
    <location>
        <begin position="197"/>
        <end position="220"/>
    </location>
</feature>
<evidence type="ECO:0000313" key="3">
    <source>
        <dbReference type="Proteomes" id="UP000297245"/>
    </source>
</evidence>
<dbReference type="AlphaFoldDB" id="A0A4S8MNU5"/>
<gene>
    <name evidence="2" type="ORF">K435DRAFT_850768</name>
</gene>
<keyword evidence="1" id="KW-0472">Membrane</keyword>
<reference evidence="2 3" key="1">
    <citation type="journal article" date="2019" name="Nat. Ecol. Evol.">
        <title>Megaphylogeny resolves global patterns of mushroom evolution.</title>
        <authorList>
            <person name="Varga T."/>
            <person name="Krizsan K."/>
            <person name="Foldi C."/>
            <person name="Dima B."/>
            <person name="Sanchez-Garcia M."/>
            <person name="Sanchez-Ramirez S."/>
            <person name="Szollosi G.J."/>
            <person name="Szarkandi J.G."/>
            <person name="Papp V."/>
            <person name="Albert L."/>
            <person name="Andreopoulos W."/>
            <person name="Angelini C."/>
            <person name="Antonin V."/>
            <person name="Barry K.W."/>
            <person name="Bougher N.L."/>
            <person name="Buchanan P."/>
            <person name="Buyck B."/>
            <person name="Bense V."/>
            <person name="Catcheside P."/>
            <person name="Chovatia M."/>
            <person name="Cooper J."/>
            <person name="Damon W."/>
            <person name="Desjardin D."/>
            <person name="Finy P."/>
            <person name="Geml J."/>
            <person name="Haridas S."/>
            <person name="Hughes K."/>
            <person name="Justo A."/>
            <person name="Karasinski D."/>
            <person name="Kautmanova I."/>
            <person name="Kiss B."/>
            <person name="Kocsube S."/>
            <person name="Kotiranta H."/>
            <person name="LaButti K.M."/>
            <person name="Lechner B.E."/>
            <person name="Liimatainen K."/>
            <person name="Lipzen A."/>
            <person name="Lukacs Z."/>
            <person name="Mihaltcheva S."/>
            <person name="Morgado L.N."/>
            <person name="Niskanen T."/>
            <person name="Noordeloos M.E."/>
            <person name="Ohm R.A."/>
            <person name="Ortiz-Santana B."/>
            <person name="Ovrebo C."/>
            <person name="Racz N."/>
            <person name="Riley R."/>
            <person name="Savchenko A."/>
            <person name="Shiryaev A."/>
            <person name="Soop K."/>
            <person name="Spirin V."/>
            <person name="Szebenyi C."/>
            <person name="Tomsovsky M."/>
            <person name="Tulloss R.E."/>
            <person name="Uehling J."/>
            <person name="Grigoriev I.V."/>
            <person name="Vagvolgyi C."/>
            <person name="Papp T."/>
            <person name="Martin F.M."/>
            <person name="Miettinen O."/>
            <person name="Hibbett D.S."/>
            <person name="Nagy L.G."/>
        </authorList>
    </citation>
    <scope>NUCLEOTIDE SEQUENCE [LARGE SCALE GENOMIC DNA]</scope>
    <source>
        <strain evidence="2 3">CBS 962.96</strain>
    </source>
</reference>
<proteinExistence type="predicted"/>
<sequence>MFLKVHPRSWKNSLLSDDACKHDAIVLVDQPGLHASDLRNLPSNSHIAQSLSSAPSSRQFAYVPLTLPTTSTDSSLSVVARTASEKCGFQLVTTMPRQGGASFSNEKSIILSPYQSWNRESRGKEKLLNTMLFYQLLFPLSFFEPPHHRHRLSYSLHFVLYKRQEPETSSVLSSALSNASAKQKNGILHNYQLLTPALIMTLLVVLFLFLPIMYFGSLLLRAFRTQSDWKRSPK</sequence>
<accession>A0A4S8MNU5</accession>
<organism evidence="2 3">
    <name type="scientific">Dendrothele bispora (strain CBS 962.96)</name>
    <dbReference type="NCBI Taxonomy" id="1314807"/>
    <lineage>
        <taxon>Eukaryota</taxon>
        <taxon>Fungi</taxon>
        <taxon>Dikarya</taxon>
        <taxon>Basidiomycota</taxon>
        <taxon>Agaricomycotina</taxon>
        <taxon>Agaricomycetes</taxon>
        <taxon>Agaricomycetidae</taxon>
        <taxon>Agaricales</taxon>
        <taxon>Agaricales incertae sedis</taxon>
        <taxon>Dendrothele</taxon>
    </lineage>
</organism>
<name>A0A4S8MNU5_DENBC</name>
<keyword evidence="1" id="KW-0812">Transmembrane</keyword>
<protein>
    <recommendedName>
        <fullName evidence="4">Protein BIG1</fullName>
    </recommendedName>
</protein>
<keyword evidence="1" id="KW-1133">Transmembrane helix</keyword>
<evidence type="ECO:0000313" key="2">
    <source>
        <dbReference type="EMBL" id="THV04502.1"/>
    </source>
</evidence>
<dbReference type="Proteomes" id="UP000297245">
    <property type="component" value="Unassembled WGS sequence"/>
</dbReference>
<keyword evidence="3" id="KW-1185">Reference proteome</keyword>
<evidence type="ECO:0008006" key="4">
    <source>
        <dbReference type="Google" id="ProtNLM"/>
    </source>
</evidence>
<dbReference type="OrthoDB" id="10029326at2759"/>